<keyword evidence="2" id="KW-1133">Transmembrane helix</keyword>
<dbReference type="AlphaFoldDB" id="A0A9Y2N1V1"/>
<dbReference type="Proteomes" id="UP001236014">
    <property type="component" value="Chromosome"/>
</dbReference>
<proteinExistence type="predicted"/>
<feature type="transmembrane region" description="Helical" evidence="2">
    <location>
        <begin position="117"/>
        <end position="134"/>
    </location>
</feature>
<dbReference type="InterPro" id="IPR025291">
    <property type="entry name" value="DUF4153"/>
</dbReference>
<dbReference type="RefSeq" id="WP_285973959.1">
    <property type="nucleotide sequence ID" value="NZ_CP127294.1"/>
</dbReference>
<evidence type="ECO:0000313" key="3">
    <source>
        <dbReference type="EMBL" id="WIX83409.1"/>
    </source>
</evidence>
<dbReference type="EMBL" id="CP127294">
    <property type="protein sequence ID" value="WIX83409.1"/>
    <property type="molecule type" value="Genomic_DNA"/>
</dbReference>
<feature type="transmembrane region" description="Helical" evidence="2">
    <location>
        <begin position="279"/>
        <end position="301"/>
    </location>
</feature>
<name>A0A9Y2N1V1_9PSEU</name>
<keyword evidence="4" id="KW-1185">Reference proteome</keyword>
<feature type="region of interest" description="Disordered" evidence="1">
    <location>
        <begin position="1"/>
        <end position="31"/>
    </location>
</feature>
<feature type="compositionally biased region" description="Low complexity" evidence="1">
    <location>
        <begin position="13"/>
        <end position="31"/>
    </location>
</feature>
<feature type="transmembrane region" description="Helical" evidence="2">
    <location>
        <begin position="239"/>
        <end position="259"/>
    </location>
</feature>
<reference evidence="3 4" key="1">
    <citation type="submission" date="2023-06" db="EMBL/GenBank/DDBJ databases">
        <authorList>
            <person name="Oyuntsetseg B."/>
            <person name="Kim S.B."/>
        </authorList>
    </citation>
    <scope>NUCLEOTIDE SEQUENCE [LARGE SCALE GENOMIC DNA]</scope>
    <source>
        <strain evidence="3 4">2-15</strain>
    </source>
</reference>
<evidence type="ECO:0000256" key="2">
    <source>
        <dbReference type="SAM" id="Phobius"/>
    </source>
</evidence>
<feature type="transmembrane region" description="Helical" evidence="2">
    <location>
        <begin position="198"/>
        <end position="219"/>
    </location>
</feature>
<dbReference type="KEGG" id="acab:QRX50_22950"/>
<accession>A0A9Y2N1V1</accession>
<evidence type="ECO:0000256" key="1">
    <source>
        <dbReference type="SAM" id="MobiDB-lite"/>
    </source>
</evidence>
<gene>
    <name evidence="3" type="ORF">QRX50_22950</name>
</gene>
<sequence length="520" mass="53760">MTEEKPRPAHAVPPENAAGGAVEGAAPPAADAGAAGSGGGVAVAEPFTPVLVGPVPKSAVVPMVAGVLPAVAVAGVVTATLVPLDRPGIGWLLAALVVTALIVVVDRRARAEKTTRRASVAWAALALALVAVGAVRASEWLFGLCVVAALVAGSLAVVGPRSVNSALYDALAVPLEAFHAIPWVARGLRGRGTQRGRVLGAALGAAAVLAVFLPLLTSADATFAHFVGALVPDLRADSAVQWGFLFCAGTFGTAGAYYVLAAPPRRATDGNRKAQGDSLLWTVPLATLVALFAAYVVVRIVELFGGTDYVLRTGGLTSAEYARGGFWQLCACTALTLGIIALALRWAPRETAAERLRQRVLLGALAALSLVLVVSALSRMWTYQQAYGFTVLRLLVEVCELWLGCVFLLVGAALVTLCSSWLPRAAIATAAGALLALAVANPEALIAGANLDRAQHGKSLDLAYLRGFSTDIFPVVAERLPDADCVLGPMLLRLDDDSWPGWNLSRARALDVELPPPGHC</sequence>
<feature type="transmembrane region" description="Helical" evidence="2">
    <location>
        <begin position="59"/>
        <end position="82"/>
    </location>
</feature>
<protein>
    <submittedName>
        <fullName evidence="3">DUF4173 domain-containing protein</fullName>
    </submittedName>
</protein>
<keyword evidence="2" id="KW-0472">Membrane</keyword>
<keyword evidence="2" id="KW-0812">Transmembrane</keyword>
<feature type="transmembrane region" description="Helical" evidence="2">
    <location>
        <begin position="326"/>
        <end position="348"/>
    </location>
</feature>
<feature type="transmembrane region" description="Helical" evidence="2">
    <location>
        <begin position="360"/>
        <end position="381"/>
    </location>
</feature>
<organism evidence="3 4">
    <name type="scientific">Amycolatopsis carbonis</name>
    <dbReference type="NCBI Taxonomy" id="715471"/>
    <lineage>
        <taxon>Bacteria</taxon>
        <taxon>Bacillati</taxon>
        <taxon>Actinomycetota</taxon>
        <taxon>Actinomycetes</taxon>
        <taxon>Pseudonocardiales</taxon>
        <taxon>Pseudonocardiaceae</taxon>
        <taxon>Amycolatopsis</taxon>
    </lineage>
</organism>
<evidence type="ECO:0000313" key="4">
    <source>
        <dbReference type="Proteomes" id="UP001236014"/>
    </source>
</evidence>
<feature type="transmembrane region" description="Helical" evidence="2">
    <location>
        <begin position="88"/>
        <end position="105"/>
    </location>
</feature>
<feature type="transmembrane region" description="Helical" evidence="2">
    <location>
        <begin position="140"/>
        <end position="158"/>
    </location>
</feature>
<dbReference type="Pfam" id="PF13687">
    <property type="entry name" value="DUF4153"/>
    <property type="match status" value="1"/>
</dbReference>
<feature type="transmembrane region" description="Helical" evidence="2">
    <location>
        <begin position="401"/>
        <end position="422"/>
    </location>
</feature>